<dbReference type="EMBL" id="CP003879">
    <property type="protein sequence ID" value="AFU67238.1"/>
    <property type="molecule type" value="Genomic_DNA"/>
</dbReference>
<dbReference type="STRING" id="313595.P700755_000182"/>
<dbReference type="eggNOG" id="ENOG502Z7WC">
    <property type="taxonomic scope" value="Bacteria"/>
</dbReference>
<dbReference type="Proteomes" id="UP000008514">
    <property type="component" value="Chromosome"/>
</dbReference>
<name>K4IBF5_PSYTT</name>
<reference evidence="2" key="2">
    <citation type="submission" date="2012-09" db="EMBL/GenBank/DDBJ databases">
        <title>The complete sequence of Psychroflexus torquis an extreme psychrophile from sea-ice that is stimulated by light.</title>
        <authorList>
            <person name="Feng S."/>
            <person name="Powell S.M."/>
            <person name="Bowman J.P."/>
        </authorList>
    </citation>
    <scope>NUCLEOTIDE SEQUENCE [LARGE SCALE GENOMIC DNA]</scope>
    <source>
        <strain evidence="2">ATCC 700755</strain>
    </source>
</reference>
<dbReference type="HOGENOM" id="CLU_1110401_0_0_10"/>
<dbReference type="AlphaFoldDB" id="K4IBF5"/>
<keyword evidence="1" id="KW-0472">Membrane</keyword>
<dbReference type="KEGG" id="ptq:P700755_000182"/>
<gene>
    <name evidence="2" type="ordered locus">P700755_000182</name>
</gene>
<keyword evidence="1" id="KW-0812">Transmembrane</keyword>
<evidence type="ECO:0000313" key="3">
    <source>
        <dbReference type="Proteomes" id="UP000008514"/>
    </source>
</evidence>
<dbReference type="RefSeq" id="WP_015022858.1">
    <property type="nucleotide sequence ID" value="NC_018721.1"/>
</dbReference>
<organism evidence="2 3">
    <name type="scientific">Psychroflexus torquis (strain ATCC 700755 / CIP 106069 / ACAM 623)</name>
    <dbReference type="NCBI Taxonomy" id="313595"/>
    <lineage>
        <taxon>Bacteria</taxon>
        <taxon>Pseudomonadati</taxon>
        <taxon>Bacteroidota</taxon>
        <taxon>Flavobacteriia</taxon>
        <taxon>Flavobacteriales</taxon>
        <taxon>Flavobacteriaceae</taxon>
        <taxon>Psychroflexus</taxon>
    </lineage>
</organism>
<dbReference type="OrthoDB" id="933657at2"/>
<sequence length="233" mass="26687">MKWIWKTLKYIGIIILCIVVVLTAIGVIISEDLPEGTEGAKADEFAKKILKELNYDAYKNTKVISWTFAGMHSYEWHKDQNYVLVKSGDEVVRLNLKDYEASQIISPKVMDDKIRQQHIQRAIKNFNNDSFWLIAPYKLMGDEVERKIVNVEGKEALLVTYTSGGSTPGDSYLWIVDENYRPKAFKMWVSIIPIGGVTSKWKDWVETQSDMILSKEKTIFGLPISITNLETSN</sequence>
<proteinExistence type="predicted"/>
<evidence type="ECO:0000256" key="1">
    <source>
        <dbReference type="SAM" id="Phobius"/>
    </source>
</evidence>
<protein>
    <submittedName>
        <fullName evidence="2">Uncharacterized protein</fullName>
    </submittedName>
</protein>
<keyword evidence="3" id="KW-1185">Reference proteome</keyword>
<reference evidence="2" key="1">
    <citation type="submission" date="2006-03" db="EMBL/GenBank/DDBJ databases">
        <authorList>
            <person name="Bowman J."/>
            <person name="Ferriera S."/>
            <person name="Johnson J."/>
            <person name="Kravitz S."/>
            <person name="Halpern A."/>
            <person name="Remington K."/>
            <person name="Beeson K."/>
            <person name="Tran B."/>
            <person name="Rogers Y.-H."/>
            <person name="Friedman R."/>
            <person name="Venter J.C."/>
        </authorList>
    </citation>
    <scope>NUCLEOTIDE SEQUENCE [LARGE SCALE GENOMIC DNA]</scope>
    <source>
        <strain evidence="2">ATCC 700755</strain>
    </source>
</reference>
<accession>K4IBF5</accession>
<feature type="transmembrane region" description="Helical" evidence="1">
    <location>
        <begin position="7"/>
        <end position="29"/>
    </location>
</feature>
<evidence type="ECO:0000313" key="2">
    <source>
        <dbReference type="EMBL" id="AFU67238.1"/>
    </source>
</evidence>
<keyword evidence="1" id="KW-1133">Transmembrane helix</keyword>